<proteinExistence type="predicted"/>
<dbReference type="EMBL" id="JAHRHJ020001940">
    <property type="protein sequence ID" value="KAH9292965.1"/>
    <property type="molecule type" value="Genomic_DNA"/>
</dbReference>
<comment type="caution">
    <text evidence="1">The sequence shown here is derived from an EMBL/GenBank/DDBJ whole genome shotgun (WGS) entry which is preliminary data.</text>
</comment>
<evidence type="ECO:0000313" key="1">
    <source>
        <dbReference type="EMBL" id="KAH9292965.1"/>
    </source>
</evidence>
<sequence length="95" mass="10566">IKTGDRGSAVFEYLQLSPIEGKRKKDSKVSISPKRNSSQLPHCAAISFQYTRIFKDQSEWRKPVNPMSKFTGAGPLALNAQTPIPVAALKKTFPY</sequence>
<reference evidence="1 2" key="1">
    <citation type="journal article" date="2021" name="Nat. Plants">
        <title>The Taxus genome provides insights into paclitaxel biosynthesis.</title>
        <authorList>
            <person name="Xiong X."/>
            <person name="Gou J."/>
            <person name="Liao Q."/>
            <person name="Li Y."/>
            <person name="Zhou Q."/>
            <person name="Bi G."/>
            <person name="Li C."/>
            <person name="Du R."/>
            <person name="Wang X."/>
            <person name="Sun T."/>
            <person name="Guo L."/>
            <person name="Liang H."/>
            <person name="Lu P."/>
            <person name="Wu Y."/>
            <person name="Zhang Z."/>
            <person name="Ro D.K."/>
            <person name="Shang Y."/>
            <person name="Huang S."/>
            <person name="Yan J."/>
        </authorList>
    </citation>
    <scope>NUCLEOTIDE SEQUENCE [LARGE SCALE GENOMIC DNA]</scope>
    <source>
        <strain evidence="1">Ta-2019</strain>
    </source>
</reference>
<gene>
    <name evidence="1" type="ORF">KI387_041849</name>
</gene>
<dbReference type="AlphaFoldDB" id="A0AA38C2V6"/>
<evidence type="ECO:0000313" key="2">
    <source>
        <dbReference type="Proteomes" id="UP000824469"/>
    </source>
</evidence>
<feature type="non-terminal residue" evidence="1">
    <location>
        <position position="95"/>
    </location>
</feature>
<accession>A0AA38C2V6</accession>
<name>A0AA38C2V6_TAXCH</name>
<dbReference type="Proteomes" id="UP000824469">
    <property type="component" value="Unassembled WGS sequence"/>
</dbReference>
<protein>
    <submittedName>
        <fullName evidence="1">Uncharacterized protein</fullName>
    </submittedName>
</protein>
<feature type="non-terminal residue" evidence="1">
    <location>
        <position position="1"/>
    </location>
</feature>
<keyword evidence="2" id="KW-1185">Reference proteome</keyword>
<organism evidence="1 2">
    <name type="scientific">Taxus chinensis</name>
    <name type="common">Chinese yew</name>
    <name type="synonym">Taxus wallichiana var. chinensis</name>
    <dbReference type="NCBI Taxonomy" id="29808"/>
    <lineage>
        <taxon>Eukaryota</taxon>
        <taxon>Viridiplantae</taxon>
        <taxon>Streptophyta</taxon>
        <taxon>Embryophyta</taxon>
        <taxon>Tracheophyta</taxon>
        <taxon>Spermatophyta</taxon>
        <taxon>Pinopsida</taxon>
        <taxon>Pinidae</taxon>
        <taxon>Conifers II</taxon>
        <taxon>Cupressales</taxon>
        <taxon>Taxaceae</taxon>
        <taxon>Taxus</taxon>
    </lineage>
</organism>